<accession>A0A2S9XJW8</accession>
<organism evidence="1 2">
    <name type="scientific">Enhygromyxa salina</name>
    <dbReference type="NCBI Taxonomy" id="215803"/>
    <lineage>
        <taxon>Bacteria</taxon>
        <taxon>Pseudomonadati</taxon>
        <taxon>Myxococcota</taxon>
        <taxon>Polyangia</taxon>
        <taxon>Nannocystales</taxon>
        <taxon>Nannocystaceae</taxon>
        <taxon>Enhygromyxa</taxon>
    </lineage>
</organism>
<dbReference type="Proteomes" id="UP000237968">
    <property type="component" value="Unassembled WGS sequence"/>
</dbReference>
<protein>
    <submittedName>
        <fullName evidence="1">Uncharacterized protein</fullName>
    </submittedName>
</protein>
<evidence type="ECO:0000313" key="2">
    <source>
        <dbReference type="Proteomes" id="UP000237968"/>
    </source>
</evidence>
<sequence length="114" mass="12097">MQVEQQILDAGAEIVWVLEQDSFLQPGTAEGCRDFLDGAGSTLGWCVGDSETQPMPGTFDNSPFSVGRGFDIIVPRQTMAIAFTTNHGTPGGNENISGEELLAEIIAVIEGLDP</sequence>
<dbReference type="EMBL" id="PVNK01000190">
    <property type="protein sequence ID" value="PRP93155.1"/>
    <property type="molecule type" value="Genomic_DNA"/>
</dbReference>
<evidence type="ECO:0000313" key="1">
    <source>
        <dbReference type="EMBL" id="PRP93155.1"/>
    </source>
</evidence>
<proteinExistence type="predicted"/>
<gene>
    <name evidence="1" type="ORF">ENSA5_44220</name>
</gene>
<name>A0A2S9XJW8_9BACT</name>
<comment type="caution">
    <text evidence="1">The sequence shown here is derived from an EMBL/GenBank/DDBJ whole genome shotgun (WGS) entry which is preliminary data.</text>
</comment>
<dbReference type="AlphaFoldDB" id="A0A2S9XJW8"/>
<dbReference type="RefSeq" id="WP_258182965.1">
    <property type="nucleotide sequence ID" value="NZ_PVNK01000190.1"/>
</dbReference>
<keyword evidence="2" id="KW-1185">Reference proteome</keyword>
<reference evidence="1 2" key="1">
    <citation type="submission" date="2018-03" db="EMBL/GenBank/DDBJ databases">
        <title>Draft Genome Sequences of the Obligatory Marine Myxobacteria Enhygromyxa salina SWB005.</title>
        <authorList>
            <person name="Poehlein A."/>
            <person name="Moghaddam J.A."/>
            <person name="Harms H."/>
            <person name="Alanjari M."/>
            <person name="Koenig G.M."/>
            <person name="Daniel R."/>
            <person name="Schaeberle T.F."/>
        </authorList>
    </citation>
    <scope>NUCLEOTIDE SEQUENCE [LARGE SCALE GENOMIC DNA]</scope>
    <source>
        <strain evidence="1 2">SWB005</strain>
    </source>
</reference>